<dbReference type="OrthoDB" id="532420at2759"/>
<dbReference type="PANTHER" id="PTHR11952:SF9">
    <property type="entry name" value="UDP-SUGAR PYROPHOSPHORYLASE"/>
    <property type="match status" value="1"/>
</dbReference>
<sequence>MAQDLRAALEDEGQTHLFDSAGDAQDDLMEQLQTLNANYPGGLPAYVRRARDLLEKSKRGDNPFEGYTPKIPECVTFPFEALHKERAEAEAAGRAAFAQCACVLVAGGLGERLGYSGIKVELPSEITSGTSFLGLYCQYIAALQDPASPVPLAIMTSDDTHDKTLELLEREDYFGLDRDQVHLMKQEKVACLADNEPKLAIDPKDPARVLTKPHGHGDVHLLLYQTGLAQDWLDAGREWVLFFQDTNPLSFRTMPATLGVSVMSGYQVNSVAIPRKAKAAAGALMRLCHQDGHEITVNVEYNYIDSLLRATVSPDEGDVNGDDGYSAFPGNMNQLIFALEPYVKTLEKTGGVIPEFVNPKYADETRTVFKSPTRLECMMQDYPLTLRDLGEPPAPGSIGVTVFQDAGAMENDALNGPPSLTHRLYAPAKNNLHDAAQKAGKGIPDASCTSTELAIYACNALMLRDLGCEIGAPASAAYGGFAQPEWPHIVLLPSFCPLFSELPARFEQPDQVKVSSRSTLVISGDITFAGPVDVDGTLVLTAAPGVKVRVGAVKVRNEPATFAAVDPDDEAELEVYRIRGFKLERPVLYDGGHPVEDADFVVRYEDPGEHEVDRIEL</sequence>
<evidence type="ECO:0000256" key="6">
    <source>
        <dbReference type="ARBA" id="ARBA00039080"/>
    </source>
</evidence>
<evidence type="ECO:0000256" key="3">
    <source>
        <dbReference type="ARBA" id="ARBA00022679"/>
    </source>
</evidence>
<comment type="cofactor">
    <cofactor evidence="1">
        <name>Mn(2+)</name>
        <dbReference type="ChEBI" id="CHEBI:29035"/>
    </cofactor>
</comment>
<dbReference type="Pfam" id="PF01704">
    <property type="entry name" value="UDPGP"/>
    <property type="match status" value="1"/>
</dbReference>
<keyword evidence="9" id="KW-1185">Reference proteome</keyword>
<dbReference type="GO" id="GO:0006048">
    <property type="term" value="P:UDP-N-acetylglucosamine biosynthetic process"/>
    <property type="evidence" value="ECO:0007669"/>
    <property type="project" value="TreeGrafter"/>
</dbReference>
<comment type="catalytic activity">
    <reaction evidence="7">
        <text>a monosaccharide 1-phosphate + UTP + H(+) = a UDP-monosaccharide + diphosphate</text>
        <dbReference type="Rhea" id="RHEA:13205"/>
        <dbReference type="ChEBI" id="CHEBI:15378"/>
        <dbReference type="ChEBI" id="CHEBI:33019"/>
        <dbReference type="ChEBI" id="CHEBI:46398"/>
        <dbReference type="ChEBI" id="CHEBI:140358"/>
        <dbReference type="ChEBI" id="CHEBI:140359"/>
        <dbReference type="EC" id="2.7.7.64"/>
    </reaction>
</comment>
<dbReference type="EMBL" id="BEYU01000106">
    <property type="protein sequence ID" value="GBG31772.1"/>
    <property type="molecule type" value="Genomic_DNA"/>
</dbReference>
<keyword evidence="4" id="KW-0548">Nucleotidyltransferase</keyword>
<protein>
    <recommendedName>
        <fullName evidence="6">UTP-monosaccharide-1-phosphate uridylyltransferase</fullName>
        <ecNumber evidence="6">2.7.7.64</ecNumber>
    </recommendedName>
</protein>
<dbReference type="InterPro" id="IPR002618">
    <property type="entry name" value="UDPGP_fam"/>
</dbReference>
<evidence type="ECO:0000313" key="9">
    <source>
        <dbReference type="Proteomes" id="UP000241890"/>
    </source>
</evidence>
<organism evidence="8 9">
    <name type="scientific">Hondaea fermentalgiana</name>
    <dbReference type="NCBI Taxonomy" id="2315210"/>
    <lineage>
        <taxon>Eukaryota</taxon>
        <taxon>Sar</taxon>
        <taxon>Stramenopiles</taxon>
        <taxon>Bigyra</taxon>
        <taxon>Labyrinthulomycetes</taxon>
        <taxon>Thraustochytrida</taxon>
        <taxon>Thraustochytriidae</taxon>
        <taxon>Hondaea</taxon>
    </lineage>
</organism>
<dbReference type="Proteomes" id="UP000241890">
    <property type="component" value="Unassembled WGS sequence"/>
</dbReference>
<gene>
    <name evidence="8" type="ORF">FCC1311_079972</name>
</gene>
<dbReference type="InParanoid" id="A0A2R5GLJ1"/>
<name>A0A2R5GLJ1_9STRA</name>
<dbReference type="AlphaFoldDB" id="A0A2R5GLJ1"/>
<accession>A0A2R5GLJ1</accession>
<dbReference type="FunCoup" id="A0A2R5GLJ1">
    <property type="interactions" value="16"/>
</dbReference>
<evidence type="ECO:0000256" key="2">
    <source>
        <dbReference type="ARBA" id="ARBA00001946"/>
    </source>
</evidence>
<dbReference type="Gene3D" id="3.90.550.10">
    <property type="entry name" value="Spore Coat Polysaccharide Biosynthesis Protein SpsA, Chain A"/>
    <property type="match status" value="1"/>
</dbReference>
<evidence type="ECO:0000313" key="8">
    <source>
        <dbReference type="EMBL" id="GBG31772.1"/>
    </source>
</evidence>
<keyword evidence="3" id="KW-0808">Transferase</keyword>
<dbReference type="PANTHER" id="PTHR11952">
    <property type="entry name" value="UDP- GLUCOSE PYROPHOSPHORYLASE"/>
    <property type="match status" value="1"/>
</dbReference>
<proteinExistence type="inferred from homology"/>
<comment type="caution">
    <text evidence="8">The sequence shown here is derived from an EMBL/GenBank/DDBJ whole genome shotgun (WGS) entry which is preliminary data.</text>
</comment>
<dbReference type="GO" id="GO:0051748">
    <property type="term" value="F:UTP-monosaccharide-1-phosphate uridylyltransferase activity"/>
    <property type="evidence" value="ECO:0007669"/>
    <property type="project" value="UniProtKB-EC"/>
</dbReference>
<comment type="similarity">
    <text evidence="5">Belongs to the USP family.</text>
</comment>
<dbReference type="EC" id="2.7.7.64" evidence="6"/>
<evidence type="ECO:0000256" key="7">
    <source>
        <dbReference type="ARBA" id="ARBA00048259"/>
    </source>
</evidence>
<evidence type="ECO:0000256" key="4">
    <source>
        <dbReference type="ARBA" id="ARBA00022695"/>
    </source>
</evidence>
<dbReference type="InterPro" id="IPR029044">
    <property type="entry name" value="Nucleotide-diphossugar_trans"/>
</dbReference>
<evidence type="ECO:0000256" key="5">
    <source>
        <dbReference type="ARBA" id="ARBA00038047"/>
    </source>
</evidence>
<dbReference type="Gene3D" id="2.160.10.30">
    <property type="match status" value="1"/>
</dbReference>
<evidence type="ECO:0000256" key="1">
    <source>
        <dbReference type="ARBA" id="ARBA00001936"/>
    </source>
</evidence>
<dbReference type="GO" id="GO:0003977">
    <property type="term" value="F:UDP-N-acetylglucosamine diphosphorylase activity"/>
    <property type="evidence" value="ECO:0007669"/>
    <property type="project" value="TreeGrafter"/>
</dbReference>
<comment type="cofactor">
    <cofactor evidence="2">
        <name>Mg(2+)</name>
        <dbReference type="ChEBI" id="CHEBI:18420"/>
    </cofactor>
</comment>
<dbReference type="SUPFAM" id="SSF53448">
    <property type="entry name" value="Nucleotide-diphospho-sugar transferases"/>
    <property type="match status" value="1"/>
</dbReference>
<reference evidence="8 9" key="1">
    <citation type="submission" date="2017-12" db="EMBL/GenBank/DDBJ databases">
        <title>Sequencing, de novo assembly and annotation of complete genome of a new Thraustochytrid species, strain FCC1311.</title>
        <authorList>
            <person name="Sedici K."/>
            <person name="Godart F."/>
            <person name="Aiese Cigliano R."/>
            <person name="Sanseverino W."/>
            <person name="Barakat M."/>
            <person name="Ortet P."/>
            <person name="Marechal E."/>
            <person name="Cagnac O."/>
            <person name="Amato A."/>
        </authorList>
    </citation>
    <scope>NUCLEOTIDE SEQUENCE [LARGE SCALE GENOMIC DNA]</scope>
</reference>
<dbReference type="InterPro" id="IPR039741">
    <property type="entry name" value="UDP-sugar_pyrophosphorylase"/>
</dbReference>